<evidence type="ECO:0000313" key="1">
    <source>
        <dbReference type="EMBL" id="DAE18232.1"/>
    </source>
</evidence>
<reference evidence="1" key="1">
    <citation type="journal article" date="2021" name="Proc. Natl. Acad. Sci. U.S.A.">
        <title>A Catalog of Tens of Thousands of Viruses from Human Metagenomes Reveals Hidden Associations with Chronic Diseases.</title>
        <authorList>
            <person name="Tisza M.J."/>
            <person name="Buck C.B."/>
        </authorList>
    </citation>
    <scope>NUCLEOTIDE SEQUENCE</scope>
    <source>
        <strain evidence="1">CtdNl2</strain>
    </source>
</reference>
<name>A0A8S5QGQ9_9CAUD</name>
<accession>A0A8S5QGQ9</accession>
<proteinExistence type="predicted"/>
<sequence>MGKLYLSDTLNLILSDDYNVEDSDIKRLSSTFYNLGISDNNELYGILFMIYSIAKSDITLPVSVGIFRDIWDSNGGVSLDFVSTLANFVKGGFIKLSKQKLDGGLSGNITGDESLESIIVFVNGTDLLNSCVQVFKDFIKSKEVSIQEGVGVNEVPSFVKTYIKRLYDVLDDLSVYVELESFSDEDSVRRVNLNINNTSKYDISDSAIEKLAKSFIKSGERRVVDVECYKDSSRILFLGIDFRKDTKDFNFSCADIFNFIEDLEVNHVR</sequence>
<dbReference type="EMBL" id="BK015652">
    <property type="protein sequence ID" value="DAE18232.1"/>
    <property type="molecule type" value="Genomic_DNA"/>
</dbReference>
<protein>
    <submittedName>
        <fullName evidence="1">Uncharacterized protein</fullName>
    </submittedName>
</protein>
<organism evidence="1">
    <name type="scientific">Myoviridae sp. ctdNl2</name>
    <dbReference type="NCBI Taxonomy" id="2825140"/>
    <lineage>
        <taxon>Viruses</taxon>
        <taxon>Duplodnaviria</taxon>
        <taxon>Heunggongvirae</taxon>
        <taxon>Uroviricota</taxon>
        <taxon>Caudoviricetes</taxon>
    </lineage>
</organism>